<comment type="caution">
    <text evidence="2">The sequence shown here is derived from an EMBL/GenBank/DDBJ whole genome shotgun (WGS) entry which is preliminary data.</text>
</comment>
<dbReference type="PANTHER" id="PTHR43685:SF2">
    <property type="entry name" value="GLYCOSYLTRANSFERASE 2-LIKE DOMAIN-CONTAINING PROTEIN"/>
    <property type="match status" value="1"/>
</dbReference>
<dbReference type="CDD" id="cd00761">
    <property type="entry name" value="Glyco_tranf_GTA_type"/>
    <property type="match status" value="1"/>
</dbReference>
<dbReference type="InterPro" id="IPR050834">
    <property type="entry name" value="Glycosyltransf_2"/>
</dbReference>
<dbReference type="Gene3D" id="3.40.50.2000">
    <property type="entry name" value="Glycogen Phosphorylase B"/>
    <property type="match status" value="2"/>
</dbReference>
<dbReference type="Proteomes" id="UP001499910">
    <property type="component" value="Unassembled WGS sequence"/>
</dbReference>
<dbReference type="Gene3D" id="3.90.550.10">
    <property type="entry name" value="Spore Coat Polysaccharide Biosynthesis Protein SpsA, Chain A"/>
    <property type="match status" value="1"/>
</dbReference>
<dbReference type="PANTHER" id="PTHR43685">
    <property type="entry name" value="GLYCOSYLTRANSFERASE"/>
    <property type="match status" value="1"/>
</dbReference>
<dbReference type="EMBL" id="BAABHW010000002">
    <property type="protein sequence ID" value="GAA5071519.1"/>
    <property type="molecule type" value="Genomic_DNA"/>
</dbReference>
<dbReference type="SUPFAM" id="SSF53448">
    <property type="entry name" value="Nucleotide-diphospho-sugar transferases"/>
    <property type="match status" value="1"/>
</dbReference>
<dbReference type="Pfam" id="PF13692">
    <property type="entry name" value="Glyco_trans_1_4"/>
    <property type="match status" value="1"/>
</dbReference>
<dbReference type="CDD" id="cd03801">
    <property type="entry name" value="GT4_PimA-like"/>
    <property type="match status" value="1"/>
</dbReference>
<feature type="domain" description="Glycosyltransferase 2-like" evidence="1">
    <location>
        <begin position="14"/>
        <end position="130"/>
    </location>
</feature>
<organism evidence="2 3">
    <name type="scientific">[Roseibacterium] beibuensis</name>
    <dbReference type="NCBI Taxonomy" id="1193142"/>
    <lineage>
        <taxon>Bacteria</taxon>
        <taxon>Pseudomonadati</taxon>
        <taxon>Pseudomonadota</taxon>
        <taxon>Alphaproteobacteria</taxon>
        <taxon>Rhodobacterales</taxon>
        <taxon>Roseobacteraceae</taxon>
        <taxon>Roseicyclus</taxon>
    </lineage>
</organism>
<accession>A0ABP9L7S4</accession>
<dbReference type="Pfam" id="PF00535">
    <property type="entry name" value="Glycos_transf_2"/>
    <property type="match status" value="1"/>
</dbReference>
<keyword evidence="3" id="KW-1185">Reference proteome</keyword>
<protein>
    <submittedName>
        <fullName evidence="2">Glycosyltransferase</fullName>
    </submittedName>
</protein>
<dbReference type="RefSeq" id="WP_259550106.1">
    <property type="nucleotide sequence ID" value="NZ_BAABHW010000002.1"/>
</dbReference>
<dbReference type="SUPFAM" id="SSF53756">
    <property type="entry name" value="UDP-Glycosyltransferase/glycogen phosphorylase"/>
    <property type="match status" value="1"/>
</dbReference>
<sequence length="875" mass="95980">MVADLASAAPRLAVIVPIFRHASLLIEAIESVLAQRLEGGLRLLLVNDGCPFQETDEVCATYAMAYPEIVTYLRKANGGLSDARDCGIRHVLAHLPSVEALYMLDADNRLHPDALARALAALDAAPEVDWIYPNIDMFGLEKQWDYGGDYSLLIHSGMNICEAGSLIRRRVFEAGVLFDTGFKMGWEDWDFFLSAAQSGFRGKNIEDFGFLYRKRPESMLADSERDRGALQGAMQQKHKPLYTPRSLVALEHAEAPRYAIHIADRGEIICCVDPDAPGIHRIGFAEFEQNYWNAQISPGRDRTPPFNIVLSSTVLDGLREARLLHWVLWKLETICETGAIAALSVQTGARDRLSVSVTSHTDKPGQHSKAVAVAVPTRLFSDVIRDPQSDWIDSLARRNPDPPVTTLEVQLPQAASILTKLKRPSAIFDTLSLVHRMRASQWAAAADHRWTHRVAGVHLRGREHTLPRRAFDGAPLLPRVPDGRRHIGFLLPLVEFGGVEKVAQQMARGLRAHGWVPHAFVLGCDDIALTPDWSETFETTNLLADAGFSAWGGGARDYLGTNVPKWAESGRHGVVLGLLHWLDAAINFHGGAAVGLMGQLRRMGVKTLNSLHLNDLTPLGRPVGNTYLGVAYEHAFDYFVPCSHQLGDWLNGLGVPQDKIVPVQNAPGFEIDPDITARRIAARRMRSESEPLRVLYLGRLDRQKGLDRLAEVIRLSKAERLNVTWRVLGKAVIAEDAPALPPEVAAVLEPPVSRPRDLAAAYAWADVVVLLSRYEGLPLTVLEAMRAGAVVIATDVGATGEVLRDGETGVLVPQDNAVDECMAALRRFSQNRPDLAPLAERAVAAGAVRDWTAATADLAAIITPQEKPRVQSVGT</sequence>
<gene>
    <name evidence="2" type="ORF">GCM10023209_15330</name>
</gene>
<reference evidence="3" key="1">
    <citation type="journal article" date="2019" name="Int. J. Syst. Evol. Microbiol.">
        <title>The Global Catalogue of Microorganisms (GCM) 10K type strain sequencing project: providing services to taxonomists for standard genome sequencing and annotation.</title>
        <authorList>
            <consortium name="The Broad Institute Genomics Platform"/>
            <consortium name="The Broad Institute Genome Sequencing Center for Infectious Disease"/>
            <person name="Wu L."/>
            <person name="Ma J."/>
        </authorList>
    </citation>
    <scope>NUCLEOTIDE SEQUENCE [LARGE SCALE GENOMIC DNA]</scope>
    <source>
        <strain evidence="3">JCM 18015</strain>
    </source>
</reference>
<evidence type="ECO:0000313" key="2">
    <source>
        <dbReference type="EMBL" id="GAA5071519.1"/>
    </source>
</evidence>
<dbReference type="InterPro" id="IPR029044">
    <property type="entry name" value="Nucleotide-diphossugar_trans"/>
</dbReference>
<dbReference type="InterPro" id="IPR001173">
    <property type="entry name" value="Glyco_trans_2-like"/>
</dbReference>
<proteinExistence type="predicted"/>
<evidence type="ECO:0000313" key="3">
    <source>
        <dbReference type="Proteomes" id="UP001499910"/>
    </source>
</evidence>
<name>A0ABP9L7S4_9RHOB</name>
<evidence type="ECO:0000259" key="1">
    <source>
        <dbReference type="Pfam" id="PF00535"/>
    </source>
</evidence>